<dbReference type="Gene3D" id="3.20.20.80">
    <property type="entry name" value="Glycosidases"/>
    <property type="match status" value="1"/>
</dbReference>
<dbReference type="InterPro" id="IPR036156">
    <property type="entry name" value="Beta-gal/glucu_dom_sf"/>
</dbReference>
<dbReference type="Proteomes" id="UP001410795">
    <property type="component" value="Unassembled WGS sequence"/>
</dbReference>
<dbReference type="Pfam" id="PF16353">
    <property type="entry name" value="LacZ_4"/>
    <property type="match status" value="1"/>
</dbReference>
<dbReference type="Pfam" id="PF02837">
    <property type="entry name" value="Glyco_hydro_2_N"/>
    <property type="match status" value="1"/>
</dbReference>
<keyword evidence="5 9" id="KW-0378">Hydrolase</keyword>
<dbReference type="InterPro" id="IPR008979">
    <property type="entry name" value="Galactose-bd-like_sf"/>
</dbReference>
<evidence type="ECO:0000256" key="3">
    <source>
        <dbReference type="ARBA" id="ARBA00012756"/>
    </source>
</evidence>
<dbReference type="InterPro" id="IPR014718">
    <property type="entry name" value="GH-type_carb-bd"/>
</dbReference>
<dbReference type="EC" id="3.2.1.23" evidence="3"/>
<gene>
    <name evidence="9" type="ORF">GCM10022202_30970</name>
</gene>
<evidence type="ECO:0000256" key="1">
    <source>
        <dbReference type="ARBA" id="ARBA00001412"/>
    </source>
</evidence>
<reference evidence="10" key="1">
    <citation type="journal article" date="2019" name="Int. J. Syst. Evol. Microbiol.">
        <title>The Global Catalogue of Microorganisms (GCM) 10K type strain sequencing project: providing services to taxonomists for standard genome sequencing and annotation.</title>
        <authorList>
            <consortium name="The Broad Institute Genomics Platform"/>
            <consortium name="The Broad Institute Genome Sequencing Center for Infectious Disease"/>
            <person name="Wu L."/>
            <person name="Ma J."/>
        </authorList>
    </citation>
    <scope>NUCLEOTIDE SEQUENCE [LARGE SCALE GENOMIC DNA]</scope>
    <source>
        <strain evidence="10">JCM 16546</strain>
    </source>
</reference>
<dbReference type="Pfam" id="PF02929">
    <property type="entry name" value="Bgal_small_N"/>
    <property type="match status" value="1"/>
</dbReference>
<name>A0ABP7BSI1_9MICO</name>
<keyword evidence="10" id="KW-1185">Reference proteome</keyword>
<organism evidence="9 10">
    <name type="scientific">Microbacterium marinilacus</name>
    <dbReference type="NCBI Taxonomy" id="415209"/>
    <lineage>
        <taxon>Bacteria</taxon>
        <taxon>Bacillati</taxon>
        <taxon>Actinomycetota</taxon>
        <taxon>Actinomycetes</taxon>
        <taxon>Micrococcales</taxon>
        <taxon>Microbacteriaceae</taxon>
        <taxon>Microbacterium</taxon>
    </lineage>
</organism>
<feature type="domain" description="Beta galactosidase small chain/" evidence="8">
    <location>
        <begin position="664"/>
        <end position="936"/>
    </location>
</feature>
<evidence type="ECO:0000256" key="5">
    <source>
        <dbReference type="ARBA" id="ARBA00022801"/>
    </source>
</evidence>
<evidence type="ECO:0000313" key="10">
    <source>
        <dbReference type="Proteomes" id="UP001410795"/>
    </source>
</evidence>
<dbReference type="InterPro" id="IPR032312">
    <property type="entry name" value="LacZ_4"/>
</dbReference>
<dbReference type="Gene3D" id="2.60.120.260">
    <property type="entry name" value="Galactose-binding domain-like"/>
    <property type="match status" value="1"/>
</dbReference>
<dbReference type="InterPro" id="IPR006101">
    <property type="entry name" value="Glyco_hydro_2"/>
</dbReference>
<evidence type="ECO:0000256" key="7">
    <source>
        <dbReference type="ARBA" id="ARBA00032230"/>
    </source>
</evidence>
<protein>
    <recommendedName>
        <fullName evidence="4">Beta-galactosidase</fullName>
        <ecNumber evidence="3">3.2.1.23</ecNumber>
    </recommendedName>
    <alternativeName>
        <fullName evidence="7">Lactase</fullName>
    </alternativeName>
</protein>
<dbReference type="PANTHER" id="PTHR46323">
    <property type="entry name" value="BETA-GALACTOSIDASE"/>
    <property type="match status" value="1"/>
</dbReference>
<dbReference type="Pfam" id="PF02836">
    <property type="entry name" value="Glyco_hydro_2_C"/>
    <property type="match status" value="1"/>
</dbReference>
<dbReference type="InterPro" id="IPR013783">
    <property type="entry name" value="Ig-like_fold"/>
</dbReference>
<comment type="caution">
    <text evidence="9">The sequence shown here is derived from an EMBL/GenBank/DDBJ whole genome shotgun (WGS) entry which is preliminary data.</text>
</comment>
<evidence type="ECO:0000256" key="4">
    <source>
        <dbReference type="ARBA" id="ARBA00013303"/>
    </source>
</evidence>
<dbReference type="Gene3D" id="2.70.98.10">
    <property type="match status" value="1"/>
</dbReference>
<evidence type="ECO:0000256" key="6">
    <source>
        <dbReference type="ARBA" id="ARBA00023295"/>
    </source>
</evidence>
<dbReference type="InterPro" id="IPR011013">
    <property type="entry name" value="Gal_mutarotase_sf_dom"/>
</dbReference>
<comment type="similarity">
    <text evidence="2">Belongs to the glycosyl hydrolase 2 family.</text>
</comment>
<evidence type="ECO:0000256" key="2">
    <source>
        <dbReference type="ARBA" id="ARBA00007401"/>
    </source>
</evidence>
<keyword evidence="6" id="KW-0326">Glycosidase</keyword>
<dbReference type="InterPro" id="IPR050347">
    <property type="entry name" value="Bact_Beta-galactosidase"/>
</dbReference>
<comment type="catalytic activity">
    <reaction evidence="1">
        <text>Hydrolysis of terminal non-reducing beta-D-galactose residues in beta-D-galactosides.</text>
        <dbReference type="EC" id="3.2.1.23"/>
    </reaction>
</comment>
<dbReference type="PANTHER" id="PTHR46323:SF2">
    <property type="entry name" value="BETA-GALACTOSIDASE"/>
    <property type="match status" value="1"/>
</dbReference>
<dbReference type="EMBL" id="BAAAYV010000023">
    <property type="protein sequence ID" value="GAA3666625.1"/>
    <property type="molecule type" value="Genomic_DNA"/>
</dbReference>
<proteinExistence type="inferred from homology"/>
<dbReference type="SUPFAM" id="SSF49303">
    <property type="entry name" value="beta-Galactosidase/glucuronidase domain"/>
    <property type="match status" value="2"/>
</dbReference>
<evidence type="ECO:0000313" key="9">
    <source>
        <dbReference type="EMBL" id="GAA3666625.1"/>
    </source>
</evidence>
<sequence>MQSLNGSWRFRLSPALRAAPDDGWQTRAVDDWDAIDVPAHWNLQGFGAPAYSNVQMPFPVDPPHPPDANPIGDYRLDFDAPADVVAHPRQLLRFDGIESAAEVWLNGALLGTTRGSRLTHEFDVTDVLVPTANRLAVRVAQFSDATYIENQDMWWLPGIFRDVALLARPAAAVDDVQLVADFDPATGEGTLSVRVRATGAARVLVPELGIDAPADERIPAGEVEPWTAETPRLYDVVVRTADETVSMRAGFRRVEVRDAQLLVNGAPIMLRGVNRHEHHPERGRVFDAADARADLLLMKRHHINAVRTSHYPPHPDTLDLFDELGFWVIDECDLESHGFEHVGWSGNPSADPRWRDAYLDRMRRTVHRDKNHPSVIMWSLGNEAHEGANLEAMSRWVKGFDPTRLVHYEGDRGSRYVDVYSRMYASHAEVREIGQETVDALPYDADADTVRRASLPFLQCEFAHAMGTGPGGLEEYWDLFERYPRIAGGFVWEWVEQAIAVTGDDGVRRLRYGGDFGEAVHDGNYVIDGLVSADREPRPGLLHYAAVIAPVRIDVAGDRTGVRIENRWDFLRLEGQVALTWERRVDGRVLASGELAVPACGPRLRAEVALPHEARVSIEAAVADVVTVTAVGVGAQPWADAGHVLGAGQSVVHAVAVAPAPSADASSARPACEIDAVTGELTRIGSLPLRGPSVGLWRAPTDNDLDVADDELDLPPVATRWRDIGMDRMVPRLQQLSPESGGTRVRVRTGAPITGLAVDADLLWTPVGERAVRLDAVFDPVGRWPHAWARLGLDLVIEAAPAGVRMAGLGPMPSYPDMRAAARFGWYDLGPADLVVDDVFPQESGSRRGVVDATVLTARGGLRVRTLSEPFALTVSPFSRAAIAAARHGWELEADGRTHVSVDLAQSGVGTATCGPGILPRHRLTARPLSISLLLEQVDADAAEEPDEPA</sequence>
<dbReference type="SUPFAM" id="SSF49785">
    <property type="entry name" value="Galactose-binding domain-like"/>
    <property type="match status" value="1"/>
</dbReference>
<dbReference type="InterPro" id="IPR006103">
    <property type="entry name" value="Glyco_hydro_2_cat"/>
</dbReference>
<dbReference type="InterPro" id="IPR017853">
    <property type="entry name" value="GH"/>
</dbReference>
<dbReference type="InterPro" id="IPR006104">
    <property type="entry name" value="Glyco_hydro_2_N"/>
</dbReference>
<dbReference type="SUPFAM" id="SSF51445">
    <property type="entry name" value="(Trans)glycosidases"/>
    <property type="match status" value="1"/>
</dbReference>
<accession>A0ABP7BSI1</accession>
<dbReference type="GO" id="GO:0016787">
    <property type="term" value="F:hydrolase activity"/>
    <property type="evidence" value="ECO:0007669"/>
    <property type="project" value="UniProtKB-KW"/>
</dbReference>
<dbReference type="Gene3D" id="2.60.40.10">
    <property type="entry name" value="Immunoglobulins"/>
    <property type="match status" value="2"/>
</dbReference>
<dbReference type="PRINTS" id="PR00132">
    <property type="entry name" value="GLHYDRLASE2"/>
</dbReference>
<dbReference type="InterPro" id="IPR023232">
    <property type="entry name" value="Glyco_hydro_2_AS"/>
</dbReference>
<dbReference type="RefSeq" id="WP_308123057.1">
    <property type="nucleotide sequence ID" value="NZ_BAAAYV010000023.1"/>
</dbReference>
<dbReference type="SMART" id="SM01038">
    <property type="entry name" value="Bgal_small_N"/>
    <property type="match status" value="1"/>
</dbReference>
<dbReference type="SUPFAM" id="SSF74650">
    <property type="entry name" value="Galactose mutarotase-like"/>
    <property type="match status" value="1"/>
</dbReference>
<dbReference type="PROSITE" id="PS00608">
    <property type="entry name" value="GLYCOSYL_HYDROL_F2_2"/>
    <property type="match status" value="1"/>
</dbReference>
<evidence type="ECO:0000259" key="8">
    <source>
        <dbReference type="SMART" id="SM01038"/>
    </source>
</evidence>
<dbReference type="InterPro" id="IPR004199">
    <property type="entry name" value="B-gal_small/dom_5"/>
</dbReference>